<sequence>METHVHFRETQWFDQPWLWGLLALRALADLVALARRKRGLGETARRLAALGAVALFLRVARLDTEVRDDGLYVKFVPVHRSAKRVPFSDLADVQETGYSPLRYGGWGLRWTPGGTAYAVRGTGGVRFERTGGTSLVVGSERPDELVAAVQEASEREV</sequence>
<dbReference type="EMBL" id="CP096659">
    <property type="protein sequence ID" value="UPV74478.1"/>
    <property type="molecule type" value="Genomic_DNA"/>
</dbReference>
<accession>A0A8U0HU67</accession>
<dbReference type="AlphaFoldDB" id="A0A8U0HU67"/>
<dbReference type="KEGG" id="halx:M0R89_00050"/>
<evidence type="ECO:0000313" key="1">
    <source>
        <dbReference type="EMBL" id="UPV74478.1"/>
    </source>
</evidence>
<organism evidence="1 2">
    <name type="scientific">Halorussus limi</name>
    <dbReference type="NCBI Taxonomy" id="2938695"/>
    <lineage>
        <taxon>Archaea</taxon>
        <taxon>Methanobacteriati</taxon>
        <taxon>Methanobacteriota</taxon>
        <taxon>Stenosarchaea group</taxon>
        <taxon>Halobacteria</taxon>
        <taxon>Halobacteriales</taxon>
        <taxon>Haladaptataceae</taxon>
        <taxon>Halorussus</taxon>
    </lineage>
</organism>
<proteinExistence type="predicted"/>
<dbReference type="Proteomes" id="UP000830729">
    <property type="component" value="Chromosome"/>
</dbReference>
<dbReference type="RefSeq" id="WP_248650523.1">
    <property type="nucleotide sequence ID" value="NZ_CP096659.1"/>
</dbReference>
<gene>
    <name evidence="1" type="ORF">M0R89_00050</name>
</gene>
<name>A0A8U0HU67_9EURY</name>
<evidence type="ECO:0000313" key="2">
    <source>
        <dbReference type="Proteomes" id="UP000830729"/>
    </source>
</evidence>
<protein>
    <submittedName>
        <fullName evidence="1">Uncharacterized protein</fullName>
    </submittedName>
</protein>
<keyword evidence="2" id="KW-1185">Reference proteome</keyword>
<dbReference type="GeneID" id="72183543"/>
<reference evidence="1 2" key="1">
    <citation type="submission" date="2022-04" db="EMBL/GenBank/DDBJ databases">
        <title>Diverse halophilic archaea isolated from saline environments.</title>
        <authorList>
            <person name="Cui H.-L."/>
        </authorList>
    </citation>
    <scope>NUCLEOTIDE SEQUENCE [LARGE SCALE GENOMIC DNA]</scope>
    <source>
        <strain evidence="1 2">XZYJT49</strain>
    </source>
</reference>